<dbReference type="KEGG" id="kbs:EPA93_46220"/>
<dbReference type="Proteomes" id="UP000290365">
    <property type="component" value="Chromosome"/>
</dbReference>
<sequence length="116" mass="11779">MKTSRPGVLTAAAILLGLVSLLSLATPILTGLPLLVTVIAIIEGLIGLVAVYGLWKAKRWGMTSAIIISALNALSAAPGLAFQPNLPALIGAGVTIAFSVLVIILTVLPPARAAYV</sequence>
<keyword evidence="1" id="KW-1133">Transmembrane helix</keyword>
<organism evidence="2 3">
    <name type="scientific">Ktedonosporobacter rubrisoli</name>
    <dbReference type="NCBI Taxonomy" id="2509675"/>
    <lineage>
        <taxon>Bacteria</taxon>
        <taxon>Bacillati</taxon>
        <taxon>Chloroflexota</taxon>
        <taxon>Ktedonobacteria</taxon>
        <taxon>Ktedonobacterales</taxon>
        <taxon>Ktedonosporobacteraceae</taxon>
        <taxon>Ktedonosporobacter</taxon>
    </lineage>
</organism>
<feature type="transmembrane region" description="Helical" evidence="1">
    <location>
        <begin position="88"/>
        <end position="108"/>
    </location>
</feature>
<feature type="transmembrane region" description="Helical" evidence="1">
    <location>
        <begin position="34"/>
        <end position="55"/>
    </location>
</feature>
<gene>
    <name evidence="2" type="ORF">EPA93_46220</name>
</gene>
<protein>
    <submittedName>
        <fullName evidence="2">Uncharacterized protein</fullName>
    </submittedName>
</protein>
<reference evidence="2 3" key="1">
    <citation type="submission" date="2019-01" db="EMBL/GenBank/DDBJ databases">
        <title>Ktedonosporobacter rubrisoli SCAWS-G2.</title>
        <authorList>
            <person name="Huang Y."/>
            <person name="Yan B."/>
        </authorList>
    </citation>
    <scope>NUCLEOTIDE SEQUENCE [LARGE SCALE GENOMIC DNA]</scope>
    <source>
        <strain evidence="2 3">SCAWS-G2</strain>
    </source>
</reference>
<evidence type="ECO:0000313" key="3">
    <source>
        <dbReference type="Proteomes" id="UP000290365"/>
    </source>
</evidence>
<evidence type="ECO:0000256" key="1">
    <source>
        <dbReference type="SAM" id="Phobius"/>
    </source>
</evidence>
<dbReference type="EMBL" id="CP035758">
    <property type="protein sequence ID" value="QBD82970.1"/>
    <property type="molecule type" value="Genomic_DNA"/>
</dbReference>
<dbReference type="RefSeq" id="WP_129894038.1">
    <property type="nucleotide sequence ID" value="NZ_CP035758.1"/>
</dbReference>
<proteinExistence type="predicted"/>
<dbReference type="AlphaFoldDB" id="A0A4P6K548"/>
<name>A0A4P6K548_KTERU</name>
<evidence type="ECO:0000313" key="2">
    <source>
        <dbReference type="EMBL" id="QBD82970.1"/>
    </source>
</evidence>
<accession>A0A4P6K548</accession>
<keyword evidence="1" id="KW-0812">Transmembrane</keyword>
<feature type="transmembrane region" description="Helical" evidence="1">
    <location>
        <begin position="62"/>
        <end position="82"/>
    </location>
</feature>
<keyword evidence="3" id="KW-1185">Reference proteome</keyword>
<keyword evidence="1" id="KW-0472">Membrane</keyword>